<keyword evidence="3" id="KW-1185">Reference proteome</keyword>
<evidence type="ECO:0000313" key="2">
    <source>
        <dbReference type="EMBL" id="KAK9125605.1"/>
    </source>
</evidence>
<gene>
    <name evidence="2" type="ORF">Scep_014451</name>
</gene>
<reference evidence="2 3" key="1">
    <citation type="submission" date="2024-01" db="EMBL/GenBank/DDBJ databases">
        <title>Genome assemblies of Stephania.</title>
        <authorList>
            <person name="Yang L."/>
        </authorList>
    </citation>
    <scope>NUCLEOTIDE SEQUENCE [LARGE SCALE GENOMIC DNA]</scope>
    <source>
        <strain evidence="2">JXDWG</strain>
        <tissue evidence="2">Leaf</tissue>
    </source>
</reference>
<name>A0AAP0P1Q3_9MAGN</name>
<keyword evidence="1" id="KW-0472">Membrane</keyword>
<proteinExistence type="predicted"/>
<evidence type="ECO:0000313" key="3">
    <source>
        <dbReference type="Proteomes" id="UP001419268"/>
    </source>
</evidence>
<dbReference type="Proteomes" id="UP001419268">
    <property type="component" value="Unassembled WGS sequence"/>
</dbReference>
<keyword evidence="1" id="KW-1133">Transmembrane helix</keyword>
<organism evidence="2 3">
    <name type="scientific">Stephania cephalantha</name>
    <dbReference type="NCBI Taxonomy" id="152367"/>
    <lineage>
        <taxon>Eukaryota</taxon>
        <taxon>Viridiplantae</taxon>
        <taxon>Streptophyta</taxon>
        <taxon>Embryophyta</taxon>
        <taxon>Tracheophyta</taxon>
        <taxon>Spermatophyta</taxon>
        <taxon>Magnoliopsida</taxon>
        <taxon>Ranunculales</taxon>
        <taxon>Menispermaceae</taxon>
        <taxon>Menispermoideae</taxon>
        <taxon>Cissampelideae</taxon>
        <taxon>Stephania</taxon>
    </lineage>
</organism>
<dbReference type="EMBL" id="JBBNAG010000006">
    <property type="protein sequence ID" value="KAK9125605.1"/>
    <property type="molecule type" value="Genomic_DNA"/>
</dbReference>
<dbReference type="AlphaFoldDB" id="A0AAP0P1Q3"/>
<sequence>MDREECNYLPDIFELFLMMSDSQRRQGRMDKTRRYLRYVLRLKFNFLVVFILYILF</sequence>
<accession>A0AAP0P1Q3</accession>
<protein>
    <submittedName>
        <fullName evidence="2">Uncharacterized protein</fullName>
    </submittedName>
</protein>
<comment type="caution">
    <text evidence="2">The sequence shown here is derived from an EMBL/GenBank/DDBJ whole genome shotgun (WGS) entry which is preliminary data.</text>
</comment>
<keyword evidence="1" id="KW-0812">Transmembrane</keyword>
<feature type="transmembrane region" description="Helical" evidence="1">
    <location>
        <begin position="35"/>
        <end position="55"/>
    </location>
</feature>
<evidence type="ECO:0000256" key="1">
    <source>
        <dbReference type="SAM" id="Phobius"/>
    </source>
</evidence>